<reference evidence="2 3" key="1">
    <citation type="submission" date="2018-10" db="EMBL/GenBank/DDBJ databases">
        <title>A high-quality apple genome assembly.</title>
        <authorList>
            <person name="Hu J."/>
        </authorList>
    </citation>
    <scope>NUCLEOTIDE SEQUENCE [LARGE SCALE GENOMIC DNA]</scope>
    <source>
        <strain evidence="3">cv. HFTH1</strain>
        <tissue evidence="2">Young leaf</tissue>
    </source>
</reference>
<name>A0A498JVC1_MALDO</name>
<proteinExistence type="predicted"/>
<feature type="region of interest" description="Disordered" evidence="1">
    <location>
        <begin position="155"/>
        <end position="190"/>
    </location>
</feature>
<keyword evidence="3" id="KW-1185">Reference proteome</keyword>
<evidence type="ECO:0000313" key="3">
    <source>
        <dbReference type="Proteomes" id="UP000290289"/>
    </source>
</evidence>
<dbReference type="EMBL" id="RDQH01000331">
    <property type="protein sequence ID" value="RXH98897.1"/>
    <property type="molecule type" value="Genomic_DNA"/>
</dbReference>
<accession>A0A498JVC1</accession>
<dbReference type="Proteomes" id="UP000290289">
    <property type="component" value="Chromosome 5"/>
</dbReference>
<sequence>MQNKVKHGTQNKAGSTHKKLGGLLACKTMRAPLTKNETRYFNESRPTLCTKNEVGYVHAQKIRASWTKKKGGLLAGKTMRTPHMQNEANSDTQDESVSMDRKRGGIHHANHGTQNKAGYAHEKRGEIRHTKRGQHCTRKMRLGLCTPKRRRLCERKKGQTSGRQNNADFSHANEANPTHKTRRAPCTQNKVNSRVLRKRVGLQA</sequence>
<gene>
    <name evidence="2" type="ORF">DVH24_011222</name>
</gene>
<feature type="compositionally biased region" description="Polar residues" evidence="1">
    <location>
        <begin position="159"/>
        <end position="178"/>
    </location>
</feature>
<dbReference type="AlphaFoldDB" id="A0A498JVC1"/>
<comment type="caution">
    <text evidence="2">The sequence shown here is derived from an EMBL/GenBank/DDBJ whole genome shotgun (WGS) entry which is preliminary data.</text>
</comment>
<protein>
    <submittedName>
        <fullName evidence="2">Uncharacterized protein</fullName>
    </submittedName>
</protein>
<organism evidence="2 3">
    <name type="scientific">Malus domestica</name>
    <name type="common">Apple</name>
    <name type="synonym">Pyrus malus</name>
    <dbReference type="NCBI Taxonomy" id="3750"/>
    <lineage>
        <taxon>Eukaryota</taxon>
        <taxon>Viridiplantae</taxon>
        <taxon>Streptophyta</taxon>
        <taxon>Embryophyta</taxon>
        <taxon>Tracheophyta</taxon>
        <taxon>Spermatophyta</taxon>
        <taxon>Magnoliopsida</taxon>
        <taxon>eudicotyledons</taxon>
        <taxon>Gunneridae</taxon>
        <taxon>Pentapetalae</taxon>
        <taxon>rosids</taxon>
        <taxon>fabids</taxon>
        <taxon>Rosales</taxon>
        <taxon>Rosaceae</taxon>
        <taxon>Amygdaloideae</taxon>
        <taxon>Maleae</taxon>
        <taxon>Malus</taxon>
    </lineage>
</organism>
<evidence type="ECO:0000313" key="2">
    <source>
        <dbReference type="EMBL" id="RXH98897.1"/>
    </source>
</evidence>
<evidence type="ECO:0000256" key="1">
    <source>
        <dbReference type="SAM" id="MobiDB-lite"/>
    </source>
</evidence>